<sequence>METKPTNISFSLQKVTTEQFAIIEEGFEEKGNIRVGINLRFAADDAKNMIAVFTAFNFDSNQKPFIIIEAGCHFMIEKEAWDQMFKAETNALNVPKGFLSHMTMITVGTARGILHAKTENTCFNKYVLPTVNVSEMIKEDVSFSFDH</sequence>
<reference evidence="1" key="1">
    <citation type="journal article" date="2020" name="Int. J. Syst. Evol. Microbiol.">
        <title>Aquipluma nitroreducens gen. nov. sp. nov., a novel facultatively anaerobic bacterium isolated from a freshwater lake.</title>
        <authorList>
            <person name="Watanabe M."/>
            <person name="Kojima H."/>
            <person name="Fukui M."/>
        </authorList>
    </citation>
    <scope>NUCLEOTIDE SEQUENCE</scope>
    <source>
        <strain evidence="1">MeG22</strain>
    </source>
</reference>
<dbReference type="KEGG" id="anf:AQPE_2817"/>
<dbReference type="AlphaFoldDB" id="A0A5K7SBH2"/>
<name>A0A5K7SBH2_9BACT</name>
<evidence type="ECO:0000313" key="1">
    <source>
        <dbReference type="EMBL" id="BBE18654.1"/>
    </source>
</evidence>
<proteinExistence type="predicted"/>
<dbReference type="Proteomes" id="UP001193389">
    <property type="component" value="Chromosome"/>
</dbReference>
<gene>
    <name evidence="1" type="ORF">AQPE_2817</name>
</gene>
<protein>
    <submittedName>
        <fullName evidence="1">Uncharacterized protein</fullName>
    </submittedName>
</protein>
<dbReference type="RefSeq" id="WP_318346970.1">
    <property type="nucleotide sequence ID" value="NZ_AP018694.1"/>
</dbReference>
<accession>A0A5K7SBH2</accession>
<dbReference type="EMBL" id="AP018694">
    <property type="protein sequence ID" value="BBE18654.1"/>
    <property type="molecule type" value="Genomic_DNA"/>
</dbReference>
<organism evidence="1 2">
    <name type="scientific">Aquipluma nitroreducens</name>
    <dbReference type="NCBI Taxonomy" id="2010828"/>
    <lineage>
        <taxon>Bacteria</taxon>
        <taxon>Pseudomonadati</taxon>
        <taxon>Bacteroidota</taxon>
        <taxon>Bacteroidia</taxon>
        <taxon>Marinilabiliales</taxon>
        <taxon>Prolixibacteraceae</taxon>
        <taxon>Aquipluma</taxon>
    </lineage>
</organism>
<keyword evidence="2" id="KW-1185">Reference proteome</keyword>
<evidence type="ECO:0000313" key="2">
    <source>
        <dbReference type="Proteomes" id="UP001193389"/>
    </source>
</evidence>